<dbReference type="EMBL" id="FTLG01000022">
    <property type="protein sequence ID" value="SIP71495.1"/>
    <property type="molecule type" value="Genomic_DNA"/>
</dbReference>
<evidence type="ECO:0000313" key="4">
    <source>
        <dbReference type="Proteomes" id="UP000224871"/>
    </source>
</evidence>
<reference evidence="1 4" key="3">
    <citation type="journal article" date="2017" name="Nat. Microbiol.">
        <title>Natural product diversity associated with the nematode symbionts Photorhabdus and Xenorhabdus.</title>
        <authorList>
            <person name="Tobias N.J."/>
            <person name="Wolff H."/>
            <person name="Djahanschiri B."/>
            <person name="Grundmann F."/>
            <person name="Kronenwerth M."/>
            <person name="Shi Y.M."/>
            <person name="Simonyi S."/>
            <person name="Grun P."/>
            <person name="Shapiro-Ilan D."/>
            <person name="Pidot S.J."/>
            <person name="Stinear T.P."/>
            <person name="Ebersberger I."/>
            <person name="Bode H.B."/>
        </authorList>
    </citation>
    <scope>NUCLEOTIDE SEQUENCE [LARGE SCALE GENOMIC DNA]</scope>
    <source>
        <strain evidence="1 4">DSM 16336</strain>
    </source>
</reference>
<sequence>MPSTPFATAFAAEDHLTLIGTDIDANDHKHTFLQLLISLDDAPLTITVSGQTLQAKSILINSNVTHKVTLKNRFYWLTLINHTSPVGLCLKHQLMNEKINYVVLDYKKLIPSYKAISSQYTSWQGKRSIC</sequence>
<evidence type="ECO:0000313" key="2">
    <source>
        <dbReference type="EMBL" id="SIP71495.1"/>
    </source>
</evidence>
<dbReference type="OrthoDB" id="9803764at2"/>
<dbReference type="Proteomes" id="UP000224871">
    <property type="component" value="Unassembled WGS sequence"/>
</dbReference>
<name>A0A1N6MRN6_9GAMM</name>
<keyword evidence="4" id="KW-1185">Reference proteome</keyword>
<accession>A0A1N6MRN6</accession>
<evidence type="ECO:0000313" key="3">
    <source>
        <dbReference type="Proteomes" id="UP000196435"/>
    </source>
</evidence>
<dbReference type="RefSeq" id="WP_086954875.1">
    <property type="nucleotide sequence ID" value="NZ_CAWNQC010000112.1"/>
</dbReference>
<reference evidence="2" key="1">
    <citation type="submission" date="2016-12" db="EMBL/GenBank/DDBJ databases">
        <authorList>
            <person name="Song W.-J."/>
            <person name="Kurnit D.M."/>
        </authorList>
    </citation>
    <scope>NUCLEOTIDE SEQUENCE [LARGE SCALE GENOMIC DNA]</scope>
    <source>
        <strain evidence="2">HGB1681</strain>
    </source>
</reference>
<dbReference type="AlphaFoldDB" id="A0A1N6MRN6"/>
<gene>
    <name evidence="1" type="ORF">Xinn_00197</name>
    <name evidence="2" type="ORF">XIS1_1180048</name>
</gene>
<protein>
    <submittedName>
        <fullName evidence="2">Uncharacterized protein</fullName>
    </submittedName>
</protein>
<reference evidence="3" key="2">
    <citation type="submission" date="2016-12" db="EMBL/GenBank/DDBJ databases">
        <authorList>
            <person name="Gaudriault S."/>
        </authorList>
    </citation>
    <scope>NUCLEOTIDE SEQUENCE [LARGE SCALE GENOMIC DNA]</scope>
    <source>
        <strain evidence="3">HGB1681 (deposited as PTA-6826 in the American Type Culture Collection)</strain>
    </source>
</reference>
<proteinExistence type="predicted"/>
<evidence type="ECO:0000313" key="1">
    <source>
        <dbReference type="EMBL" id="PHM38500.1"/>
    </source>
</evidence>
<dbReference type="EMBL" id="NIBU01000002">
    <property type="protein sequence ID" value="PHM38500.1"/>
    <property type="molecule type" value="Genomic_DNA"/>
</dbReference>
<organism evidence="2 3">
    <name type="scientific">Xenorhabdus innexi</name>
    <dbReference type="NCBI Taxonomy" id="290109"/>
    <lineage>
        <taxon>Bacteria</taxon>
        <taxon>Pseudomonadati</taxon>
        <taxon>Pseudomonadota</taxon>
        <taxon>Gammaproteobacteria</taxon>
        <taxon>Enterobacterales</taxon>
        <taxon>Morganellaceae</taxon>
        <taxon>Xenorhabdus</taxon>
    </lineage>
</organism>
<dbReference type="Proteomes" id="UP000196435">
    <property type="component" value="Unassembled WGS sequence"/>
</dbReference>